<dbReference type="Gene3D" id="3.30.2090.10">
    <property type="entry name" value="Multidrug efflux transporter AcrB TolC docking domain, DN and DC subdomains"/>
    <property type="match status" value="2"/>
</dbReference>
<keyword evidence="5 8" id="KW-0812">Transmembrane</keyword>
<evidence type="ECO:0000313" key="10">
    <source>
        <dbReference type="EMBL" id="MCS5709864.1"/>
    </source>
</evidence>
<evidence type="ECO:0000256" key="4">
    <source>
        <dbReference type="ARBA" id="ARBA00022519"/>
    </source>
</evidence>
<feature type="transmembrane region" description="Helical" evidence="8">
    <location>
        <begin position="360"/>
        <end position="380"/>
    </location>
</feature>
<proteinExistence type="predicted"/>
<gene>
    <name evidence="9" type="primary">mdtB</name>
    <name evidence="10" type="ORF">HT99x_000330</name>
    <name evidence="9" type="ORF">HT99x_02802</name>
</gene>
<comment type="subcellular location">
    <subcellularLocation>
        <location evidence="1">Cell inner membrane</location>
        <topology evidence="1">Multi-pass membrane protein</topology>
    </subcellularLocation>
</comment>
<dbReference type="Gene3D" id="3.30.70.1430">
    <property type="entry name" value="Multidrug efflux transporter AcrB pore domain"/>
    <property type="match status" value="2"/>
</dbReference>
<sequence>MNPSRIFILRPIATSLLMVALLLAGLFAYRLLPVSALPQVDYPIIRVSTFFPGASPEVMTSLITAPLERQFGQMPGLNQMTSSSANGASLITLQFNLDMPLDIAEQEVQAAINAASGFLPSDLPNPPVYNKVNPADAPIMTLALTSKTLPLPQVQDFAETRFAQRISQIKGVGFVNISGGQRKAVRIQVNPTKLAALGLTLEDLRATIDSANSNQAKGSFDGKSIAYTINANDQLLKSEDYRQIIVAFRNDAPVRLQDVANVIDGAENVNQAAWYNQTQAIILNIQRQPGANVIEVVDSIKTLLPKLESTLPNDVNVTIVADRTNTIRASVKEAQIEMMIAIALVVVIIFLFLRNASAIFIPSIAVPLSLIGTFGMMYLLDFSLNNLTIMALTIATGFVVDDAIVMIENISRHIEMGEKPLDAALKGAKQIGFTIMSLTVSLIAVMIPLLFMQDVVGRLFREFAITLSVTVIISAMVSLTLTPMLCARLLSHNETAKQPILGFYRRSLTWVLNHQGLMLGVFILTLLVMTLFIYTIPKGFFPLQDTGVIQGISEAPASISFVEMKKRQVDLSDIIMADPAVENITSFVGIDSTNMTQNTGLIQILLKPTAKRQENINTVIQRIQQQVQKVMGITLFMQPLQDITIDDRVSRTQYQYSITAPNLNDVEHWTNEFYQSMQHLPSLRDIASDLSDKGQQTYIKFDRDTASRLGLSAQTIDNILYDAFGQRQISTMYTQFNQYYVILEVLPELQQQQKALNTLYINTASGLPVPLRAFTEISEQLGPLVIHRQNQFPSATLSFNLAAGYALGDALTAIENIREQLPIPLQVQTQPEGSAKTFQNALANEGWLVLSAIIVVYIVLGVLYESYIHPLTILSTLPSAGLGALIALRLFNQELTVIALIGIILLIGIVMKNAIMMIDFALELERKAQKQAEAAIYEACLLRFRPILMTTLAAMLGALPLAFGQGMGHELRQPLGIAIIGGLILSQLLTLFTTPVIYLAFDRLQQTWQNRQFKTEMA</sequence>
<dbReference type="AlphaFoldDB" id="A0A0Q9YRB2"/>
<reference evidence="10" key="3">
    <citation type="submission" date="2021-06" db="EMBL/GenBank/DDBJ databases">
        <title>Genomic Description and Analysis of Intracellular Bacteria, Candidatus Berkiella cookevillensis and Candidatus Berkiella aquae.</title>
        <authorList>
            <person name="Kidane D.T."/>
            <person name="Mehari Y.T."/>
            <person name="Rice F.C."/>
            <person name="Arivett B.A."/>
            <person name="Farone A.L."/>
            <person name="Berk S.G."/>
            <person name="Farone M.B."/>
        </authorList>
    </citation>
    <scope>NUCLEOTIDE SEQUENCE</scope>
    <source>
        <strain evidence="10">HT99</strain>
    </source>
</reference>
<keyword evidence="3" id="KW-1003">Cell membrane</keyword>
<dbReference type="SUPFAM" id="SSF82714">
    <property type="entry name" value="Multidrug efflux transporter AcrB TolC docking domain, DN and DC subdomains"/>
    <property type="match status" value="2"/>
</dbReference>
<dbReference type="Gene3D" id="3.30.70.1320">
    <property type="entry name" value="Multidrug efflux transporter AcrB pore domain like"/>
    <property type="match status" value="1"/>
</dbReference>
<evidence type="ECO:0000256" key="5">
    <source>
        <dbReference type="ARBA" id="ARBA00022692"/>
    </source>
</evidence>
<dbReference type="Gene3D" id="1.20.1640.10">
    <property type="entry name" value="Multidrug efflux transporter AcrB transmembrane domain"/>
    <property type="match status" value="2"/>
</dbReference>
<feature type="transmembrane region" description="Helical" evidence="8">
    <location>
        <begin position="386"/>
        <end position="410"/>
    </location>
</feature>
<keyword evidence="6 8" id="KW-1133">Transmembrane helix</keyword>
<keyword evidence="4" id="KW-0997">Cell inner membrane</keyword>
<feature type="transmembrane region" description="Helical" evidence="8">
    <location>
        <begin position="431"/>
        <end position="451"/>
    </location>
</feature>
<dbReference type="InterPro" id="IPR001036">
    <property type="entry name" value="Acrflvin-R"/>
</dbReference>
<dbReference type="STRING" id="295108.HT99x_02802"/>
<dbReference type="EMBL" id="LKAJ01000016">
    <property type="protein sequence ID" value="KRG19428.1"/>
    <property type="molecule type" value="Genomic_DNA"/>
</dbReference>
<dbReference type="GO" id="GO:0005886">
    <property type="term" value="C:plasma membrane"/>
    <property type="evidence" value="ECO:0007669"/>
    <property type="project" value="UniProtKB-SubCell"/>
</dbReference>
<feature type="transmembrane region" description="Helical" evidence="8">
    <location>
        <begin position="334"/>
        <end position="353"/>
    </location>
</feature>
<feature type="transmembrane region" description="Helical" evidence="8">
    <location>
        <begin position="942"/>
        <end position="963"/>
    </location>
</feature>
<dbReference type="EMBL" id="LKAJ02000001">
    <property type="protein sequence ID" value="MCS5709864.1"/>
    <property type="molecule type" value="Genomic_DNA"/>
</dbReference>
<dbReference type="PATRIC" id="fig|1590043.3.peg.2849"/>
<feature type="transmembrane region" description="Helical" evidence="8">
    <location>
        <begin position="463"/>
        <end position="490"/>
    </location>
</feature>
<evidence type="ECO:0000256" key="8">
    <source>
        <dbReference type="SAM" id="Phobius"/>
    </source>
</evidence>
<feature type="transmembrane region" description="Helical" evidence="8">
    <location>
        <begin position="871"/>
        <end position="891"/>
    </location>
</feature>
<dbReference type="PANTHER" id="PTHR32063:SF21">
    <property type="entry name" value="MULTIDRUG RESISTANCE PROTEIN MDTB"/>
    <property type="match status" value="1"/>
</dbReference>
<evidence type="ECO:0000313" key="9">
    <source>
        <dbReference type="EMBL" id="KRG19428.1"/>
    </source>
</evidence>
<dbReference type="RefSeq" id="WP_075067401.1">
    <property type="nucleotide sequence ID" value="NZ_LKAJ02000001.1"/>
</dbReference>
<dbReference type="NCBIfam" id="NF033617">
    <property type="entry name" value="RND_permease_2"/>
    <property type="match status" value="1"/>
</dbReference>
<evidence type="ECO:0000256" key="1">
    <source>
        <dbReference type="ARBA" id="ARBA00004429"/>
    </source>
</evidence>
<keyword evidence="7 8" id="KW-0472">Membrane</keyword>
<dbReference type="GO" id="GO:0042910">
    <property type="term" value="F:xenobiotic transmembrane transporter activity"/>
    <property type="evidence" value="ECO:0007669"/>
    <property type="project" value="TreeGrafter"/>
</dbReference>
<reference evidence="10" key="2">
    <citation type="journal article" date="2016" name="Genome Announc.">
        <title>Draft Genome Sequences of Two Novel Amoeba-Resistant Intranuclear Bacteria, 'Candidatus Berkiella cookevillensis' and 'Candidatus Berkiella aquae'.</title>
        <authorList>
            <person name="Mehari Y.T."/>
            <person name="Arivett B.A."/>
            <person name="Farone A.L."/>
            <person name="Gunderson J.H."/>
            <person name="Farone M.B."/>
        </authorList>
    </citation>
    <scope>NUCLEOTIDE SEQUENCE</scope>
    <source>
        <strain evidence="10">HT99</strain>
    </source>
</reference>
<dbReference type="InterPro" id="IPR027463">
    <property type="entry name" value="AcrB_DN_DC_subdom"/>
</dbReference>
<keyword evidence="2" id="KW-0813">Transport</keyword>
<dbReference type="Gene3D" id="3.30.70.1440">
    <property type="entry name" value="Multidrug efflux transporter AcrB pore domain"/>
    <property type="match status" value="1"/>
</dbReference>
<dbReference type="PANTHER" id="PTHR32063">
    <property type="match status" value="1"/>
</dbReference>
<organism evidence="9">
    <name type="scientific">Candidatus Berkiella aquae</name>
    <dbReference type="NCBI Taxonomy" id="295108"/>
    <lineage>
        <taxon>Bacteria</taxon>
        <taxon>Pseudomonadati</taxon>
        <taxon>Pseudomonadota</taxon>
        <taxon>Gammaproteobacteria</taxon>
        <taxon>Candidatus Berkiellales</taxon>
        <taxon>Candidatus Berkiellaceae</taxon>
        <taxon>Candidatus Berkiella</taxon>
    </lineage>
</organism>
<dbReference type="PRINTS" id="PR00702">
    <property type="entry name" value="ACRIFLAVINRP"/>
</dbReference>
<dbReference type="OrthoDB" id="9759330at2"/>
<dbReference type="FunFam" id="1.20.1640.10:FF:000001">
    <property type="entry name" value="Efflux pump membrane transporter"/>
    <property type="match status" value="1"/>
</dbReference>
<reference evidence="9" key="1">
    <citation type="submission" date="2015-09" db="EMBL/GenBank/DDBJ databases">
        <title>Draft Genome Sequences of Two Novel Amoeba-resistant Intranuclear Bacteria, Candidatus Berkiella cookevillensis and Candidatus Berkiella aquae.</title>
        <authorList>
            <person name="Mehari Y.T."/>
            <person name="Arivett B.A."/>
            <person name="Farone A.L."/>
            <person name="Gunderson J.H."/>
            <person name="Farone M.B."/>
        </authorList>
    </citation>
    <scope>NUCLEOTIDE SEQUENCE [LARGE SCALE GENOMIC DNA]</scope>
    <source>
        <strain evidence="9">HT99</strain>
    </source>
</reference>
<dbReference type="Pfam" id="PF00873">
    <property type="entry name" value="ACR_tran"/>
    <property type="match status" value="1"/>
</dbReference>
<dbReference type="FunFam" id="3.30.70.1430:FF:000001">
    <property type="entry name" value="Efflux pump membrane transporter"/>
    <property type="match status" value="1"/>
</dbReference>
<evidence type="ECO:0000313" key="11">
    <source>
        <dbReference type="Proteomes" id="UP000051497"/>
    </source>
</evidence>
<dbReference type="SUPFAM" id="SSF82866">
    <property type="entry name" value="Multidrug efflux transporter AcrB transmembrane domain"/>
    <property type="match status" value="2"/>
</dbReference>
<comment type="caution">
    <text evidence="9">The sequence shown here is derived from an EMBL/GenBank/DDBJ whole genome shotgun (WGS) entry which is preliminary data.</text>
</comment>
<evidence type="ECO:0000256" key="3">
    <source>
        <dbReference type="ARBA" id="ARBA00022475"/>
    </source>
</evidence>
<dbReference type="SUPFAM" id="SSF82693">
    <property type="entry name" value="Multidrug efflux transporter AcrB pore domain, PN1, PN2, PC1 and PC2 subdomains"/>
    <property type="match status" value="3"/>
</dbReference>
<feature type="transmembrane region" description="Helical" evidence="8">
    <location>
        <begin position="511"/>
        <end position="534"/>
    </location>
</feature>
<feature type="transmembrane region" description="Helical" evidence="8">
    <location>
        <begin position="846"/>
        <end position="864"/>
    </location>
</feature>
<feature type="transmembrane region" description="Helical" evidence="8">
    <location>
        <begin position="897"/>
        <end position="922"/>
    </location>
</feature>
<protein>
    <submittedName>
        <fullName evidence="10">Multidrug efflux RND transporter permease subunit</fullName>
    </submittedName>
    <submittedName>
        <fullName evidence="9">Multidrug resistance protein MdtB</fullName>
    </submittedName>
</protein>
<accession>A0A0Q9YRB2</accession>
<dbReference type="Proteomes" id="UP000051497">
    <property type="component" value="Unassembled WGS sequence"/>
</dbReference>
<evidence type="ECO:0000256" key="2">
    <source>
        <dbReference type="ARBA" id="ARBA00022448"/>
    </source>
</evidence>
<feature type="transmembrane region" description="Helical" evidence="8">
    <location>
        <begin position="975"/>
        <end position="1001"/>
    </location>
</feature>
<evidence type="ECO:0000256" key="6">
    <source>
        <dbReference type="ARBA" id="ARBA00022989"/>
    </source>
</evidence>
<name>A0A0Q9YRB2_9GAMM</name>
<evidence type="ECO:0000256" key="7">
    <source>
        <dbReference type="ARBA" id="ARBA00023136"/>
    </source>
</evidence>
<keyword evidence="11" id="KW-1185">Reference proteome</keyword>